<evidence type="ECO:0000256" key="1">
    <source>
        <dbReference type="ARBA" id="ARBA00004613"/>
    </source>
</evidence>
<dbReference type="PROSITE" id="PS51378">
    <property type="entry name" value="INVERT_DEFENSINS"/>
    <property type="match status" value="1"/>
</dbReference>
<dbReference type="GO" id="GO:0006959">
    <property type="term" value="P:humoral immune response"/>
    <property type="evidence" value="ECO:0007669"/>
    <property type="project" value="TreeGrafter"/>
</dbReference>
<keyword evidence="2" id="KW-0964">Secreted</keyword>
<dbReference type="EMBL" id="MF362958">
    <property type="protein sequence ID" value="AWH62997.1"/>
    <property type="molecule type" value="Genomic_RNA"/>
</dbReference>
<dbReference type="GO" id="GO:0042742">
    <property type="term" value="P:defense response to bacterium"/>
    <property type="evidence" value="ECO:0007669"/>
    <property type="project" value="UniProtKB-KW"/>
</dbReference>
<proteinExistence type="predicted"/>
<dbReference type="InterPro" id="IPR036574">
    <property type="entry name" value="Scorpion_toxin-like_sf"/>
</dbReference>
<dbReference type="CDD" id="cd21806">
    <property type="entry name" value="DEFL_defensin-like"/>
    <property type="match status" value="1"/>
</dbReference>
<dbReference type="InterPro" id="IPR001542">
    <property type="entry name" value="Defensin_invertebrate/fungal"/>
</dbReference>
<dbReference type="GO" id="GO:0005615">
    <property type="term" value="C:extracellular space"/>
    <property type="evidence" value="ECO:0007669"/>
    <property type="project" value="TreeGrafter"/>
</dbReference>
<dbReference type="Pfam" id="PF01097">
    <property type="entry name" value="Defensin_2"/>
    <property type="match status" value="1"/>
</dbReference>
<dbReference type="SUPFAM" id="SSF57095">
    <property type="entry name" value="Scorpion toxin-like"/>
    <property type="match status" value="1"/>
</dbReference>
<dbReference type="PANTHER" id="PTHR13645">
    <property type="entry name" value="DEFENSIN"/>
    <property type="match status" value="1"/>
</dbReference>
<feature type="signal peptide" evidence="7">
    <location>
        <begin position="1"/>
        <end position="19"/>
    </location>
</feature>
<evidence type="ECO:0000256" key="7">
    <source>
        <dbReference type="SAM" id="SignalP"/>
    </source>
</evidence>
<dbReference type="FunFam" id="3.30.30.10:FF:000005">
    <property type="entry name" value="Defensin"/>
    <property type="match status" value="1"/>
</dbReference>
<evidence type="ECO:0000256" key="2">
    <source>
        <dbReference type="ARBA" id="ARBA00022525"/>
    </source>
</evidence>
<evidence type="ECO:0000259" key="8">
    <source>
        <dbReference type="PROSITE" id="PS51378"/>
    </source>
</evidence>
<keyword evidence="4" id="KW-0211">Defensin</keyword>
<dbReference type="Gene3D" id="3.30.30.10">
    <property type="entry name" value="Knottin, scorpion toxin-like"/>
    <property type="match status" value="1"/>
</dbReference>
<dbReference type="AlphaFoldDB" id="A0A2S1PVL7"/>
<accession>A0A2S1PVL7</accession>
<keyword evidence="5" id="KW-0044">Antibiotic</keyword>
<comment type="subcellular location">
    <subcellularLocation>
        <location evidence="1">Secreted</location>
    </subcellularLocation>
</comment>
<dbReference type="PANTHER" id="PTHR13645:SF0">
    <property type="entry name" value="DEFENSIN"/>
    <property type="match status" value="1"/>
</dbReference>
<evidence type="ECO:0000256" key="3">
    <source>
        <dbReference type="ARBA" id="ARBA00022529"/>
    </source>
</evidence>
<reference evidence="9" key="1">
    <citation type="submission" date="2017-06" db="EMBL/GenBank/DDBJ databases">
        <title>Molecular cloning and characterization of antimicrobial peptide definsin in Perna viridis.</title>
        <authorList>
            <person name="Wang Y."/>
            <person name="Zeng Z."/>
            <person name="Li H."/>
            <person name="Hu Z."/>
        </authorList>
    </citation>
    <scope>NUCLEOTIDE SEQUENCE</scope>
</reference>
<evidence type="ECO:0000256" key="5">
    <source>
        <dbReference type="ARBA" id="ARBA00023022"/>
    </source>
</evidence>
<keyword evidence="6" id="KW-1015">Disulfide bond</keyword>
<evidence type="ECO:0000256" key="4">
    <source>
        <dbReference type="ARBA" id="ARBA00022940"/>
    </source>
</evidence>
<evidence type="ECO:0000256" key="6">
    <source>
        <dbReference type="ARBA" id="ARBA00023157"/>
    </source>
</evidence>
<feature type="domain" description="Invertebrate defensins family profile" evidence="8">
    <location>
        <begin position="24"/>
        <end position="64"/>
    </location>
</feature>
<organism evidence="9">
    <name type="scientific">Perna viridis</name>
    <name type="common">Asian green mussel</name>
    <name type="synonym">Mytilus viridis</name>
    <dbReference type="NCBI Taxonomy" id="73031"/>
    <lineage>
        <taxon>Eukaryota</taxon>
        <taxon>Metazoa</taxon>
        <taxon>Spiralia</taxon>
        <taxon>Lophotrochozoa</taxon>
        <taxon>Mollusca</taxon>
        <taxon>Bivalvia</taxon>
        <taxon>Autobranchia</taxon>
        <taxon>Pteriomorphia</taxon>
        <taxon>Mytilida</taxon>
        <taxon>Mytiloidea</taxon>
        <taxon>Mytilidae</taxon>
        <taxon>Mytilinae</taxon>
        <taxon>Perna</taxon>
    </lineage>
</organism>
<sequence length="64" mass="6716">MLKLILVACLVLTLSGSEAAPQRRATCDLFSIFGVGDSACAAHCLVLGHRGGYCNSQSVCICRD</sequence>
<keyword evidence="7" id="KW-0732">Signal</keyword>
<feature type="chain" id="PRO_5015498113" evidence="7">
    <location>
        <begin position="20"/>
        <end position="64"/>
    </location>
</feature>
<evidence type="ECO:0000313" key="9">
    <source>
        <dbReference type="EMBL" id="AWH62997.1"/>
    </source>
</evidence>
<protein>
    <submittedName>
        <fullName evidence="9">Defensin</fullName>
    </submittedName>
</protein>
<keyword evidence="3" id="KW-0929">Antimicrobial</keyword>
<name>A0A2S1PVL7_PERVI</name>